<keyword evidence="4" id="KW-1185">Reference proteome</keyword>
<gene>
    <name evidence="3" type="ORF">LNINA_LOCUS2098</name>
</gene>
<accession>A0AAV1IZ94</accession>
<evidence type="ECO:0000256" key="1">
    <source>
        <dbReference type="SAM" id="Coils"/>
    </source>
</evidence>
<keyword evidence="1" id="KW-0175">Coiled coil</keyword>
<feature type="compositionally biased region" description="Basic and acidic residues" evidence="2">
    <location>
        <begin position="223"/>
        <end position="232"/>
    </location>
</feature>
<protein>
    <submittedName>
        <fullName evidence="3">Uncharacterized protein</fullName>
    </submittedName>
</protein>
<evidence type="ECO:0000313" key="4">
    <source>
        <dbReference type="Proteomes" id="UP001497472"/>
    </source>
</evidence>
<sequence>MEDLKKSVRDVSELVSNKMEEFQQRLQAAQTRSPTLEQTPLAKEFDVFRSSVLFCLGSLQAQIEVLSRAQDELEMRSRRKCLLLHGVNEAKDESSSSIAKMISVLLKCPDLNDNDFGRCHRMGLRQDGKPRPILIKLREYKTKETIWLAKKHLKSTGITLSEFLTKTRHNIFMAARRRFGVSNSWTRDGTIFVMTPDGVRRRITVMKDLETIPECQSAGPSDSKADTSDKDSGPSQRLRNRRNPNKGQLAPMVTN</sequence>
<feature type="region of interest" description="Disordered" evidence="2">
    <location>
        <begin position="210"/>
        <end position="255"/>
    </location>
</feature>
<dbReference type="AlphaFoldDB" id="A0AAV1IZ94"/>
<evidence type="ECO:0000256" key="2">
    <source>
        <dbReference type="SAM" id="MobiDB-lite"/>
    </source>
</evidence>
<dbReference type="EMBL" id="CAVLEF010000003">
    <property type="protein sequence ID" value="CAK1542182.1"/>
    <property type="molecule type" value="Genomic_DNA"/>
</dbReference>
<comment type="caution">
    <text evidence="3">The sequence shown here is derived from an EMBL/GenBank/DDBJ whole genome shotgun (WGS) entry which is preliminary data.</text>
</comment>
<proteinExistence type="predicted"/>
<evidence type="ECO:0000313" key="3">
    <source>
        <dbReference type="EMBL" id="CAK1542182.1"/>
    </source>
</evidence>
<name>A0AAV1IZ94_9NEOP</name>
<feature type="coiled-coil region" evidence="1">
    <location>
        <begin position="1"/>
        <end position="76"/>
    </location>
</feature>
<dbReference type="Gene3D" id="3.30.70.1820">
    <property type="entry name" value="L1 transposable element, RRM domain"/>
    <property type="match status" value="1"/>
</dbReference>
<dbReference type="Proteomes" id="UP001497472">
    <property type="component" value="Unassembled WGS sequence"/>
</dbReference>
<reference evidence="3 4" key="1">
    <citation type="submission" date="2023-11" db="EMBL/GenBank/DDBJ databases">
        <authorList>
            <person name="Okamura Y."/>
        </authorList>
    </citation>
    <scope>NUCLEOTIDE SEQUENCE [LARGE SCALE GENOMIC DNA]</scope>
</reference>
<organism evidence="3 4">
    <name type="scientific">Leptosia nina</name>
    <dbReference type="NCBI Taxonomy" id="320188"/>
    <lineage>
        <taxon>Eukaryota</taxon>
        <taxon>Metazoa</taxon>
        <taxon>Ecdysozoa</taxon>
        <taxon>Arthropoda</taxon>
        <taxon>Hexapoda</taxon>
        <taxon>Insecta</taxon>
        <taxon>Pterygota</taxon>
        <taxon>Neoptera</taxon>
        <taxon>Endopterygota</taxon>
        <taxon>Lepidoptera</taxon>
        <taxon>Glossata</taxon>
        <taxon>Ditrysia</taxon>
        <taxon>Papilionoidea</taxon>
        <taxon>Pieridae</taxon>
        <taxon>Pierinae</taxon>
        <taxon>Leptosia</taxon>
    </lineage>
</organism>